<evidence type="ECO:0000313" key="3">
    <source>
        <dbReference type="Proteomes" id="UP000245051"/>
    </source>
</evidence>
<proteinExistence type="predicted"/>
<sequence>MARLQYVVLAEYARVDAGGLLTVAGAGFDRIVVNALPGQVPLACAMRVLLAEPEKDARLAVALRPPSGVGLRLETVLTPPPEAKSHEGLIGVAFAATFGLPVSSPGTYVLEVSVDDAPAERISFEVEVQRPPGQADV</sequence>
<evidence type="ECO:0000313" key="1">
    <source>
        <dbReference type="EMBL" id="AWK10951.1"/>
    </source>
</evidence>
<reference evidence="1 3" key="1">
    <citation type="submission" date="2018-05" db="EMBL/GenBank/DDBJ databases">
        <title>Complete genome sequence of the Type Strain of Streptomyces spongiicola HNM0071, the producer of staurosporine.</title>
        <authorList>
            <person name="Zhou S."/>
            <person name="Huang X."/>
        </authorList>
    </citation>
    <scope>NUCLEOTIDE SEQUENCE [LARGE SCALE GENOMIC DNA]</scope>
    <source>
        <strain evidence="1 3">HNM0071</strain>
    </source>
</reference>
<name>A0A2S1Z3P1_9ACTN</name>
<dbReference type="Pfam" id="PF22091">
    <property type="entry name" value="DUF6941"/>
    <property type="match status" value="1"/>
</dbReference>
<dbReference type="Proteomes" id="UP000245051">
    <property type="component" value="Chromosome"/>
</dbReference>
<evidence type="ECO:0000313" key="2">
    <source>
        <dbReference type="EMBL" id="GBQ01509.1"/>
    </source>
</evidence>
<dbReference type="AlphaFoldDB" id="A0A2S1Z3P1"/>
<dbReference type="OrthoDB" id="5118451at2"/>
<evidence type="ECO:0000313" key="4">
    <source>
        <dbReference type="Proteomes" id="UP000265354"/>
    </source>
</evidence>
<dbReference type="RefSeq" id="WP_109295844.1">
    <property type="nucleotide sequence ID" value="NZ_BGZL01000007.1"/>
</dbReference>
<organism evidence="2 4">
    <name type="scientific">Streptomyces spongiicola</name>
    <dbReference type="NCBI Taxonomy" id="1690221"/>
    <lineage>
        <taxon>Bacteria</taxon>
        <taxon>Bacillati</taxon>
        <taxon>Actinomycetota</taxon>
        <taxon>Actinomycetes</taxon>
        <taxon>Kitasatosporales</taxon>
        <taxon>Streptomycetaceae</taxon>
        <taxon>Streptomyces</taxon>
    </lineage>
</organism>
<keyword evidence="3" id="KW-1185">Reference proteome</keyword>
<dbReference type="InterPro" id="IPR054221">
    <property type="entry name" value="DUF6941"/>
</dbReference>
<dbReference type="EMBL" id="CP029254">
    <property type="protein sequence ID" value="AWK10951.1"/>
    <property type="molecule type" value="Genomic_DNA"/>
</dbReference>
<accession>A0A2S1Z3P1</accession>
<gene>
    <name evidence="1" type="ORF">DDQ41_20845</name>
    <name evidence="2" type="ORF">SSP531S_29430</name>
</gene>
<dbReference type="Proteomes" id="UP000265354">
    <property type="component" value="Unassembled WGS sequence"/>
</dbReference>
<reference evidence="2 4" key="2">
    <citation type="submission" date="2018-07" db="EMBL/GenBank/DDBJ databases">
        <title>Whole Genome Shotgun Sequence of Streptomyces spongiicola strain 531S.</title>
        <authorList>
            <person name="Dohra H."/>
            <person name="Kodani S."/>
        </authorList>
    </citation>
    <scope>NUCLEOTIDE SEQUENCE [LARGE SCALE GENOMIC DNA]</scope>
    <source>
        <strain evidence="2 4">531S</strain>
    </source>
</reference>
<dbReference type="KEGG" id="sspo:DDQ41_20845"/>
<dbReference type="EMBL" id="BGZL01000007">
    <property type="protein sequence ID" value="GBQ01509.1"/>
    <property type="molecule type" value="Genomic_DNA"/>
</dbReference>
<protein>
    <submittedName>
        <fullName evidence="2">Uncharacterized protein</fullName>
    </submittedName>
</protein>